<dbReference type="SMART" id="SM00382">
    <property type="entry name" value="AAA"/>
    <property type="match status" value="1"/>
</dbReference>
<dbReference type="Pfam" id="PF00005">
    <property type="entry name" value="ABC_tran"/>
    <property type="match status" value="1"/>
</dbReference>
<feature type="domain" description="ABC transporter" evidence="4">
    <location>
        <begin position="8"/>
        <end position="241"/>
    </location>
</feature>
<dbReference type="GO" id="GO:0016887">
    <property type="term" value="F:ATP hydrolysis activity"/>
    <property type="evidence" value="ECO:0007669"/>
    <property type="project" value="InterPro"/>
</dbReference>
<gene>
    <name evidence="5" type="ORF">Q3M24_19015</name>
</gene>
<evidence type="ECO:0000259" key="4">
    <source>
        <dbReference type="PROSITE" id="PS50893"/>
    </source>
</evidence>
<dbReference type="InterPro" id="IPR017871">
    <property type="entry name" value="ABC_transporter-like_CS"/>
</dbReference>
<protein>
    <submittedName>
        <fullName evidence="5">ABC transporter ATP-binding protein</fullName>
    </submittedName>
</protein>
<proteinExistence type="predicted"/>
<dbReference type="PANTHER" id="PTHR42781">
    <property type="entry name" value="SPERMIDINE/PUTRESCINE IMPORT ATP-BINDING PROTEIN POTA"/>
    <property type="match status" value="1"/>
</dbReference>
<dbReference type="KEGG" id="eaj:Q3M24_19015"/>
<dbReference type="InterPro" id="IPR003593">
    <property type="entry name" value="AAA+_ATPase"/>
</dbReference>
<evidence type="ECO:0000313" key="5">
    <source>
        <dbReference type="EMBL" id="XCN72362.1"/>
    </source>
</evidence>
<dbReference type="InterPro" id="IPR003439">
    <property type="entry name" value="ABC_transporter-like_ATP-bd"/>
</dbReference>
<organism evidence="5">
    <name type="scientific">Candidatus Electrothrix aestuarii</name>
    <dbReference type="NCBI Taxonomy" id="3062594"/>
    <lineage>
        <taxon>Bacteria</taxon>
        <taxon>Pseudomonadati</taxon>
        <taxon>Thermodesulfobacteriota</taxon>
        <taxon>Desulfobulbia</taxon>
        <taxon>Desulfobulbales</taxon>
        <taxon>Desulfobulbaceae</taxon>
        <taxon>Candidatus Electrothrix</taxon>
    </lineage>
</organism>
<dbReference type="PROSITE" id="PS50893">
    <property type="entry name" value="ABC_TRANSPORTER_2"/>
    <property type="match status" value="1"/>
</dbReference>
<dbReference type="GO" id="GO:0005524">
    <property type="term" value="F:ATP binding"/>
    <property type="evidence" value="ECO:0007669"/>
    <property type="project" value="UniProtKB-KW"/>
</dbReference>
<dbReference type="Gene3D" id="3.40.50.300">
    <property type="entry name" value="P-loop containing nucleotide triphosphate hydrolases"/>
    <property type="match status" value="1"/>
</dbReference>
<evidence type="ECO:0000256" key="2">
    <source>
        <dbReference type="ARBA" id="ARBA00022741"/>
    </source>
</evidence>
<evidence type="ECO:0000256" key="1">
    <source>
        <dbReference type="ARBA" id="ARBA00022448"/>
    </source>
</evidence>
<dbReference type="EMBL" id="CP159373">
    <property type="protein sequence ID" value="XCN72362.1"/>
    <property type="molecule type" value="Genomic_DNA"/>
</dbReference>
<keyword evidence="1" id="KW-0813">Transport</keyword>
<dbReference type="PROSITE" id="PS00211">
    <property type="entry name" value="ABC_TRANSPORTER_1"/>
    <property type="match status" value="1"/>
</dbReference>
<dbReference type="CDD" id="cd03293">
    <property type="entry name" value="ABC_NrtD_SsuB_transporters"/>
    <property type="match status" value="1"/>
</dbReference>
<dbReference type="AlphaFoldDB" id="A0AAU8LT44"/>
<name>A0AAU8LT44_9BACT</name>
<dbReference type="SUPFAM" id="SSF52540">
    <property type="entry name" value="P-loop containing nucleoside triphosphate hydrolases"/>
    <property type="match status" value="1"/>
</dbReference>
<evidence type="ECO:0000256" key="3">
    <source>
        <dbReference type="ARBA" id="ARBA00022840"/>
    </source>
</evidence>
<accession>A0AAU8LT44</accession>
<keyword evidence="3 5" id="KW-0067">ATP-binding</keyword>
<sequence length="300" mass="33645">MSSDPDFLHIIDVYKAYNGKVILDNIDLQVSRGEFCTVVGPSGCGKSTLLRLIIGAEVPTAGQILLEHKIVGPPDIHRGVVFQKYSLFPHLTVLDNISLGLRLGGRQGSKEMSRKEINEEATDMLEKIRLAEHGGKYPHELSGGMQQRVAIGQSLIMKPKILVMDEPFGALDPDTREDMQLFLVELWEKEQMTIFFVTHDLEEAAFLGTRLVVLSQYYTDDRGNGNHVNRGAKITADYKPPPTVSNTAIKQSREFIELITCIRREGFDPDFLQHASEFKLMHPDSFQTLTNAESELECSN</sequence>
<dbReference type="InterPro" id="IPR027417">
    <property type="entry name" value="P-loop_NTPase"/>
</dbReference>
<reference evidence="5" key="2">
    <citation type="submission" date="2024-06" db="EMBL/GenBank/DDBJ databases">
        <authorList>
            <person name="Plum-Jensen L.E."/>
            <person name="Schramm A."/>
            <person name="Marshall I.P.G."/>
        </authorList>
    </citation>
    <scope>NUCLEOTIDE SEQUENCE</scope>
    <source>
        <strain evidence="5">Rat1</strain>
    </source>
</reference>
<keyword evidence="2" id="KW-0547">Nucleotide-binding</keyword>
<dbReference type="PANTHER" id="PTHR42781:SF8">
    <property type="entry name" value="BICARBONATE TRANSPORT ATP-BINDING PROTEIN CMPC"/>
    <property type="match status" value="1"/>
</dbReference>
<dbReference type="InterPro" id="IPR050093">
    <property type="entry name" value="ABC_SmlMolc_Importer"/>
</dbReference>
<reference evidence="5" key="1">
    <citation type="journal article" date="2024" name="Syst. Appl. Microbiol.">
        <title>First single-strain enrichments of Electrothrix cable bacteria, description of E. aestuarii sp. nov. and E. rattekaaiensis sp. nov., and proposal of a cable bacteria taxonomy following the rules of the SeqCode.</title>
        <authorList>
            <person name="Plum-Jensen L.E."/>
            <person name="Schramm A."/>
            <person name="Marshall I.P.G."/>
        </authorList>
    </citation>
    <scope>NUCLEOTIDE SEQUENCE</scope>
    <source>
        <strain evidence="5">Rat1</strain>
    </source>
</reference>